<sequence>MLYEAVLQNKPMTPELLPAISAFAEVARYGSFTKAAAQLGVSPSALSQTVRTLERRIGVRLLDRTTRRVGVTELGQHFLAEVAPALAQLGTAVEALNEKRDAPTGVLRLNVSSIAAHQLLVPHLADFAVHYPDVVLELICDNRMLDLVEGGFDAGIRLGESLARDVVALPLGGQLQMACFAAPRYLQERKPPRKPEDLRDHQCMAMRQTTGALYRWEFMRDRQIFEWAVHGNLIANDNHVLINAVRAGAGIGFGFLIEVQDDFERGTLVPLLKPWWATFPGFFLYYPSRAQMPRKLRAFIDFFQPRLRAAA</sequence>
<evidence type="ECO:0000256" key="3">
    <source>
        <dbReference type="ARBA" id="ARBA00023125"/>
    </source>
</evidence>
<dbReference type="FunFam" id="1.10.10.10:FF:000001">
    <property type="entry name" value="LysR family transcriptional regulator"/>
    <property type="match status" value="1"/>
</dbReference>
<dbReference type="InterPro" id="IPR058163">
    <property type="entry name" value="LysR-type_TF_proteobact-type"/>
</dbReference>
<proteinExistence type="inferred from homology"/>
<dbReference type="Pfam" id="PF03466">
    <property type="entry name" value="LysR_substrate"/>
    <property type="match status" value="1"/>
</dbReference>
<dbReference type="PRINTS" id="PR00039">
    <property type="entry name" value="HTHLYSR"/>
</dbReference>
<evidence type="ECO:0000259" key="5">
    <source>
        <dbReference type="PROSITE" id="PS50931"/>
    </source>
</evidence>
<organism evidence="6 7">
    <name type="scientific">Diaphorobacter aerolatus</name>
    <dbReference type="NCBI Taxonomy" id="1288495"/>
    <lineage>
        <taxon>Bacteria</taxon>
        <taxon>Pseudomonadati</taxon>
        <taxon>Pseudomonadota</taxon>
        <taxon>Betaproteobacteria</taxon>
        <taxon>Burkholderiales</taxon>
        <taxon>Comamonadaceae</taxon>
        <taxon>Diaphorobacter</taxon>
    </lineage>
</organism>
<dbReference type="EMBL" id="CP060783">
    <property type="protein sequence ID" value="QNP47558.1"/>
    <property type="molecule type" value="Genomic_DNA"/>
</dbReference>
<dbReference type="InterPro" id="IPR036388">
    <property type="entry name" value="WH-like_DNA-bd_sf"/>
</dbReference>
<dbReference type="Proteomes" id="UP000516028">
    <property type="component" value="Chromosome"/>
</dbReference>
<dbReference type="Gene3D" id="3.40.190.290">
    <property type="match status" value="1"/>
</dbReference>
<dbReference type="GO" id="GO:0006351">
    <property type="term" value="P:DNA-templated transcription"/>
    <property type="evidence" value="ECO:0007669"/>
    <property type="project" value="TreeGrafter"/>
</dbReference>
<dbReference type="SUPFAM" id="SSF46785">
    <property type="entry name" value="Winged helix' DNA-binding domain"/>
    <property type="match status" value="1"/>
</dbReference>
<evidence type="ECO:0000256" key="4">
    <source>
        <dbReference type="ARBA" id="ARBA00023163"/>
    </source>
</evidence>
<keyword evidence="3" id="KW-0238">DNA-binding</keyword>
<evidence type="ECO:0000313" key="7">
    <source>
        <dbReference type="Proteomes" id="UP000516028"/>
    </source>
</evidence>
<keyword evidence="7" id="KW-1185">Reference proteome</keyword>
<dbReference type="AlphaFoldDB" id="A0A7H0GGZ2"/>
<dbReference type="CDD" id="cd08474">
    <property type="entry name" value="PBP2_CrgA_like_5"/>
    <property type="match status" value="1"/>
</dbReference>
<keyword evidence="4" id="KW-0804">Transcription</keyword>
<dbReference type="SUPFAM" id="SSF53850">
    <property type="entry name" value="Periplasmic binding protein-like II"/>
    <property type="match status" value="1"/>
</dbReference>
<comment type="similarity">
    <text evidence="1">Belongs to the LysR transcriptional regulatory family.</text>
</comment>
<feature type="domain" description="HTH lysR-type" evidence="5">
    <location>
        <begin position="15"/>
        <end position="72"/>
    </location>
</feature>
<evidence type="ECO:0000256" key="2">
    <source>
        <dbReference type="ARBA" id="ARBA00023015"/>
    </source>
</evidence>
<dbReference type="Gene3D" id="1.10.10.10">
    <property type="entry name" value="Winged helix-like DNA-binding domain superfamily/Winged helix DNA-binding domain"/>
    <property type="match status" value="1"/>
</dbReference>
<dbReference type="KEGG" id="daer:H9K75_15080"/>
<dbReference type="GO" id="GO:0003700">
    <property type="term" value="F:DNA-binding transcription factor activity"/>
    <property type="evidence" value="ECO:0007669"/>
    <property type="project" value="InterPro"/>
</dbReference>
<dbReference type="InterPro" id="IPR005119">
    <property type="entry name" value="LysR_subst-bd"/>
</dbReference>
<evidence type="ECO:0000313" key="6">
    <source>
        <dbReference type="EMBL" id="QNP47558.1"/>
    </source>
</evidence>
<dbReference type="InterPro" id="IPR000847">
    <property type="entry name" value="LysR_HTH_N"/>
</dbReference>
<dbReference type="GO" id="GO:0043565">
    <property type="term" value="F:sequence-specific DNA binding"/>
    <property type="evidence" value="ECO:0007669"/>
    <property type="project" value="TreeGrafter"/>
</dbReference>
<evidence type="ECO:0000256" key="1">
    <source>
        <dbReference type="ARBA" id="ARBA00009437"/>
    </source>
</evidence>
<gene>
    <name evidence="6" type="ORF">H9K75_15080</name>
</gene>
<accession>A0A7H0GGZ2</accession>
<keyword evidence="2" id="KW-0805">Transcription regulation</keyword>
<name>A0A7H0GGZ2_9BURK</name>
<protein>
    <submittedName>
        <fullName evidence="6">LysR family transcriptional regulator</fullName>
    </submittedName>
</protein>
<dbReference type="InterPro" id="IPR036390">
    <property type="entry name" value="WH_DNA-bd_sf"/>
</dbReference>
<dbReference type="PROSITE" id="PS50931">
    <property type="entry name" value="HTH_LYSR"/>
    <property type="match status" value="1"/>
</dbReference>
<dbReference type="PANTHER" id="PTHR30537">
    <property type="entry name" value="HTH-TYPE TRANSCRIPTIONAL REGULATOR"/>
    <property type="match status" value="1"/>
</dbReference>
<dbReference type="Pfam" id="PF00126">
    <property type="entry name" value="HTH_1"/>
    <property type="match status" value="1"/>
</dbReference>
<dbReference type="PANTHER" id="PTHR30537:SF1">
    <property type="entry name" value="HTH-TYPE TRANSCRIPTIONAL REGULATOR PGRR"/>
    <property type="match status" value="1"/>
</dbReference>
<reference evidence="6 7" key="1">
    <citation type="submission" date="2020-08" db="EMBL/GenBank/DDBJ databases">
        <title>Genome sequence of Diaphorobacter aerolatus KACC 16536T.</title>
        <authorList>
            <person name="Hyun D.-W."/>
            <person name="Bae J.-W."/>
        </authorList>
    </citation>
    <scope>NUCLEOTIDE SEQUENCE [LARGE SCALE GENOMIC DNA]</scope>
    <source>
        <strain evidence="6 7">KACC 16536</strain>
    </source>
</reference>